<dbReference type="InterPro" id="IPR001496">
    <property type="entry name" value="SOCS_box"/>
</dbReference>
<proteinExistence type="predicted"/>
<feature type="repeat" description="ANK" evidence="3">
    <location>
        <begin position="268"/>
        <end position="300"/>
    </location>
</feature>
<sequence length="414" mass="46172">MQEAQNFDNFLNNYLGRQPPSLSRILNSPNETGLEQFLTAIKEGDIETAKLIYTKKKLQPNVCHVTSGETGLHLAAREGHFECVEFLLKEGADINLLERRGKSALHLAASNKKLEVVKLLLKYKPYLDKPDKYGRTPLLWATQTGNQEMIETLLDAGASLTTPNSNWHPLHEACKYGHQNIIKMLVKLGSPVNNPSEYKGCTPWSPLHIATRSGYLECIDLLLDAGADVHGKNAGGHTALHEAAFRGFSHIVDRLLHYNARPNAQNNQKRTPLHEACQQGKVLCAILLLDAGSKPNAQDMVLDTPLHHALRAKLPPPTAIAIITLLLQYGASPTIRGNNDDTPFDIIRETGQRECMDTLMEALENPQPLLQLCKVCIRRKLRFMSDLEKIDCLPLPVSVKHYLKEDVELEGDEN</sequence>
<keyword evidence="2 3" id="KW-0040">ANK repeat</keyword>
<feature type="repeat" description="ANK" evidence="3">
    <location>
        <begin position="67"/>
        <end position="99"/>
    </location>
</feature>
<dbReference type="InterPro" id="IPR036036">
    <property type="entry name" value="SOCS_box-like_dom_sf"/>
</dbReference>
<reference evidence="6" key="1">
    <citation type="submission" date="2025-08" db="UniProtKB">
        <authorList>
            <consortium name="RefSeq"/>
        </authorList>
    </citation>
    <scope>IDENTIFICATION</scope>
    <source>
        <tissue evidence="6">Tentacle</tissue>
    </source>
</reference>
<accession>A0A6P8ICS3</accession>
<dbReference type="RefSeq" id="XP_031562875.1">
    <property type="nucleotide sequence ID" value="XM_031707015.1"/>
</dbReference>
<dbReference type="SUPFAM" id="SSF48403">
    <property type="entry name" value="Ankyrin repeat"/>
    <property type="match status" value="1"/>
</dbReference>
<dbReference type="CDD" id="cd03587">
    <property type="entry name" value="SOCS"/>
    <property type="match status" value="1"/>
</dbReference>
<dbReference type="Pfam" id="PF07525">
    <property type="entry name" value="SOCS_box"/>
    <property type="match status" value="1"/>
</dbReference>
<evidence type="ECO:0000313" key="6">
    <source>
        <dbReference type="RefSeq" id="XP_031562875.1"/>
    </source>
</evidence>
<dbReference type="Proteomes" id="UP000515163">
    <property type="component" value="Unplaced"/>
</dbReference>
<feature type="domain" description="SOCS box" evidence="4">
    <location>
        <begin position="365"/>
        <end position="405"/>
    </location>
</feature>
<dbReference type="KEGG" id="aten:116298516"/>
<evidence type="ECO:0000256" key="1">
    <source>
        <dbReference type="ARBA" id="ARBA00022737"/>
    </source>
</evidence>
<keyword evidence="5" id="KW-1185">Reference proteome</keyword>
<feature type="repeat" description="ANK" evidence="3">
    <location>
        <begin position="100"/>
        <end position="132"/>
    </location>
</feature>
<evidence type="ECO:0000259" key="4">
    <source>
        <dbReference type="PROSITE" id="PS50225"/>
    </source>
</evidence>
<dbReference type="PRINTS" id="PR01415">
    <property type="entry name" value="ANKYRIN"/>
</dbReference>
<dbReference type="PANTHER" id="PTHR24173">
    <property type="entry name" value="ANKYRIN REPEAT CONTAINING"/>
    <property type="match status" value="1"/>
</dbReference>
<evidence type="ECO:0000256" key="3">
    <source>
        <dbReference type="PROSITE-ProRule" id="PRU00023"/>
    </source>
</evidence>
<dbReference type="Pfam" id="PF12796">
    <property type="entry name" value="Ank_2"/>
    <property type="match status" value="3"/>
</dbReference>
<dbReference type="GO" id="GO:0035556">
    <property type="term" value="P:intracellular signal transduction"/>
    <property type="evidence" value="ECO:0007669"/>
    <property type="project" value="InterPro"/>
</dbReference>
<dbReference type="Gene3D" id="1.25.40.20">
    <property type="entry name" value="Ankyrin repeat-containing domain"/>
    <property type="match status" value="3"/>
</dbReference>
<keyword evidence="1" id="KW-0677">Repeat</keyword>
<dbReference type="SMART" id="SM00969">
    <property type="entry name" value="SOCS_box"/>
    <property type="match status" value="1"/>
</dbReference>
<name>A0A6P8ICS3_ACTTE</name>
<dbReference type="PANTHER" id="PTHR24173:SF74">
    <property type="entry name" value="ANKYRIN REPEAT DOMAIN-CONTAINING PROTEIN 16"/>
    <property type="match status" value="1"/>
</dbReference>
<dbReference type="InterPro" id="IPR002110">
    <property type="entry name" value="Ankyrin_rpt"/>
</dbReference>
<evidence type="ECO:0000313" key="5">
    <source>
        <dbReference type="Proteomes" id="UP000515163"/>
    </source>
</evidence>
<dbReference type="GeneID" id="116298516"/>
<dbReference type="AlphaFoldDB" id="A0A6P8ICS3"/>
<organism evidence="5 6">
    <name type="scientific">Actinia tenebrosa</name>
    <name type="common">Australian red waratah sea anemone</name>
    <dbReference type="NCBI Taxonomy" id="6105"/>
    <lineage>
        <taxon>Eukaryota</taxon>
        <taxon>Metazoa</taxon>
        <taxon>Cnidaria</taxon>
        <taxon>Anthozoa</taxon>
        <taxon>Hexacorallia</taxon>
        <taxon>Actiniaria</taxon>
        <taxon>Actiniidae</taxon>
        <taxon>Actinia</taxon>
    </lineage>
</organism>
<feature type="repeat" description="ANK" evidence="3">
    <location>
        <begin position="235"/>
        <end position="267"/>
    </location>
</feature>
<dbReference type="PROSITE" id="PS50297">
    <property type="entry name" value="ANK_REP_REGION"/>
    <property type="match status" value="7"/>
</dbReference>
<feature type="repeat" description="ANK" evidence="3">
    <location>
        <begin position="165"/>
        <end position="197"/>
    </location>
</feature>
<feature type="repeat" description="ANK" evidence="3">
    <location>
        <begin position="133"/>
        <end position="165"/>
    </location>
</feature>
<dbReference type="PROSITE" id="PS50088">
    <property type="entry name" value="ANK_REPEAT"/>
    <property type="match status" value="7"/>
</dbReference>
<dbReference type="PROSITE" id="PS50225">
    <property type="entry name" value="SOCS"/>
    <property type="match status" value="1"/>
</dbReference>
<dbReference type="SMART" id="SM00248">
    <property type="entry name" value="ANK"/>
    <property type="match status" value="10"/>
</dbReference>
<feature type="repeat" description="ANK" evidence="3">
    <location>
        <begin position="202"/>
        <end position="234"/>
    </location>
</feature>
<dbReference type="InterPro" id="IPR036770">
    <property type="entry name" value="Ankyrin_rpt-contain_sf"/>
</dbReference>
<protein>
    <submittedName>
        <fullName evidence="6">Ankyrin repeat and SOCS box protein 13-like</fullName>
    </submittedName>
</protein>
<dbReference type="InParanoid" id="A0A6P8ICS3"/>
<gene>
    <name evidence="6" type="primary">LOC116298516</name>
</gene>
<dbReference type="SUPFAM" id="SSF158235">
    <property type="entry name" value="SOCS box-like"/>
    <property type="match status" value="1"/>
</dbReference>
<evidence type="ECO:0000256" key="2">
    <source>
        <dbReference type="ARBA" id="ARBA00023043"/>
    </source>
</evidence>
<dbReference type="OrthoDB" id="20872at2759"/>